<evidence type="ECO:0000313" key="1">
    <source>
        <dbReference type="EMBL" id="PLN74928.1"/>
    </source>
</evidence>
<reference evidence="2" key="1">
    <citation type="submission" date="2017-12" db="EMBL/GenBank/DDBJ databases">
        <authorList>
            <consortium name="DOE Joint Genome Institute"/>
            <person name="Mondo S.J."/>
            <person name="Kjaerbolling I."/>
            <person name="Vesth T.C."/>
            <person name="Frisvad J.C."/>
            <person name="Nybo J.L."/>
            <person name="Theobald S."/>
            <person name="Kuo A."/>
            <person name="Bowyer P."/>
            <person name="Matsuda Y."/>
            <person name="Lyhne E.K."/>
            <person name="Kogle M.E."/>
            <person name="Clum A."/>
            <person name="Lipzen A."/>
            <person name="Salamov A."/>
            <person name="Ngan C.Y."/>
            <person name="Daum C."/>
            <person name="Chiniquy J."/>
            <person name="Barry K."/>
            <person name="LaButti K."/>
            <person name="Haridas S."/>
            <person name="Simmons B.A."/>
            <person name="Magnuson J.K."/>
            <person name="Mortensen U.H."/>
            <person name="Larsen T.O."/>
            <person name="Grigoriev I.V."/>
            <person name="Baker S.E."/>
            <person name="Andersen M.R."/>
            <person name="Nordberg H.P."/>
            <person name="Cantor M.N."/>
            <person name="Hua S.X."/>
        </authorList>
    </citation>
    <scope>NUCLEOTIDE SEQUENCE [LARGE SCALE GENOMIC DNA]</scope>
    <source>
        <strain evidence="2">IBT 19404</strain>
    </source>
</reference>
<gene>
    <name evidence="1" type="ORF">BDW42DRAFT_181533</name>
</gene>
<dbReference type="Proteomes" id="UP000235023">
    <property type="component" value="Unassembled WGS sequence"/>
</dbReference>
<sequence>MPANEASIPDWAGHNVPALGQDPKDLFDLILHLILQKFLISGTGEICSEMSCLKI</sequence>
<protein>
    <submittedName>
        <fullName evidence="1">Uncharacterized protein</fullName>
    </submittedName>
</protein>
<name>A0A2J5HDN7_9EURO</name>
<accession>A0A2J5HDN7</accession>
<proteinExistence type="predicted"/>
<evidence type="ECO:0000313" key="2">
    <source>
        <dbReference type="Proteomes" id="UP000235023"/>
    </source>
</evidence>
<organism evidence="1 2">
    <name type="scientific">Aspergillus taichungensis</name>
    <dbReference type="NCBI Taxonomy" id="482145"/>
    <lineage>
        <taxon>Eukaryota</taxon>
        <taxon>Fungi</taxon>
        <taxon>Dikarya</taxon>
        <taxon>Ascomycota</taxon>
        <taxon>Pezizomycotina</taxon>
        <taxon>Eurotiomycetes</taxon>
        <taxon>Eurotiomycetidae</taxon>
        <taxon>Eurotiales</taxon>
        <taxon>Aspergillaceae</taxon>
        <taxon>Aspergillus</taxon>
        <taxon>Aspergillus subgen. Circumdati</taxon>
    </lineage>
</organism>
<dbReference type="EMBL" id="KZ559673">
    <property type="protein sequence ID" value="PLN74928.1"/>
    <property type="molecule type" value="Genomic_DNA"/>
</dbReference>
<keyword evidence="2" id="KW-1185">Reference proteome</keyword>
<feature type="non-terminal residue" evidence="1">
    <location>
        <position position="55"/>
    </location>
</feature>
<dbReference type="AlphaFoldDB" id="A0A2J5HDN7"/>